<comment type="subcellular location">
    <subcellularLocation>
        <location evidence="1">Membrane</location>
        <topology evidence="1">Multi-pass membrane protein</topology>
    </subcellularLocation>
</comment>
<dbReference type="EMBL" id="DVGC01000014">
    <property type="protein sequence ID" value="HIR04890.1"/>
    <property type="molecule type" value="Genomic_DNA"/>
</dbReference>
<dbReference type="Proteomes" id="UP000824250">
    <property type="component" value="Unassembled WGS sequence"/>
</dbReference>
<keyword evidence="5 7" id="KW-0472">Membrane</keyword>
<feature type="transmembrane region" description="Helical" evidence="7">
    <location>
        <begin position="131"/>
        <end position="149"/>
    </location>
</feature>
<keyword evidence="3 7" id="KW-0812">Transmembrane</keyword>
<comment type="caution">
    <text evidence="9">The sequence shown here is derived from an EMBL/GenBank/DDBJ whole genome shotgun (WGS) entry which is preliminary data.</text>
</comment>
<dbReference type="PANTHER" id="PTHR32322:SF2">
    <property type="entry name" value="EAMA DOMAIN-CONTAINING PROTEIN"/>
    <property type="match status" value="1"/>
</dbReference>
<feature type="transmembrane region" description="Helical" evidence="7">
    <location>
        <begin position="63"/>
        <end position="84"/>
    </location>
</feature>
<feature type="transmembrane region" description="Helical" evidence="7">
    <location>
        <begin position="90"/>
        <end position="111"/>
    </location>
</feature>
<evidence type="ECO:0000256" key="2">
    <source>
        <dbReference type="ARBA" id="ARBA00007362"/>
    </source>
</evidence>
<feature type="transmembrane region" description="Helical" evidence="7">
    <location>
        <begin position="329"/>
        <end position="347"/>
    </location>
</feature>
<evidence type="ECO:0000256" key="3">
    <source>
        <dbReference type="ARBA" id="ARBA00022692"/>
    </source>
</evidence>
<evidence type="ECO:0000256" key="7">
    <source>
        <dbReference type="SAM" id="Phobius"/>
    </source>
</evidence>
<feature type="domain" description="EamA" evidence="8">
    <location>
        <begin position="215"/>
        <end position="345"/>
    </location>
</feature>
<evidence type="ECO:0000256" key="5">
    <source>
        <dbReference type="ARBA" id="ARBA00023136"/>
    </source>
</evidence>
<dbReference type="Pfam" id="PF00892">
    <property type="entry name" value="EamA"/>
    <property type="match status" value="2"/>
</dbReference>
<organism evidence="9 10">
    <name type="scientific">Candidatus Copromonas faecavium</name>
    <name type="common">nom. illeg.</name>
    <dbReference type="NCBI Taxonomy" id="2840740"/>
    <lineage>
        <taxon>Bacteria</taxon>
        <taxon>Bacillati</taxon>
        <taxon>Bacillota</taxon>
        <taxon>Clostridia</taxon>
        <taxon>Lachnospirales</taxon>
        <taxon>Lachnospiraceae</taxon>
        <taxon>Candidatus Copromonas (nom. illeg.)</taxon>
    </lineage>
</organism>
<reference evidence="9" key="2">
    <citation type="journal article" date="2021" name="PeerJ">
        <title>Extensive microbial diversity within the chicken gut microbiome revealed by metagenomics and culture.</title>
        <authorList>
            <person name="Gilroy R."/>
            <person name="Ravi A."/>
            <person name="Getino M."/>
            <person name="Pursley I."/>
            <person name="Horton D.L."/>
            <person name="Alikhan N.F."/>
            <person name="Baker D."/>
            <person name="Gharbi K."/>
            <person name="Hall N."/>
            <person name="Watson M."/>
            <person name="Adriaenssens E.M."/>
            <person name="Foster-Nyarko E."/>
            <person name="Jarju S."/>
            <person name="Secka A."/>
            <person name="Antonio M."/>
            <person name="Oren A."/>
            <person name="Chaudhuri R.R."/>
            <person name="La Ragione R."/>
            <person name="Hildebrand F."/>
            <person name="Pallen M.J."/>
        </authorList>
    </citation>
    <scope>NUCLEOTIDE SEQUENCE</scope>
    <source>
        <strain evidence="9">CHK180-2868</strain>
    </source>
</reference>
<feature type="region of interest" description="Disordered" evidence="6">
    <location>
        <begin position="1"/>
        <end position="34"/>
    </location>
</feature>
<reference evidence="9" key="1">
    <citation type="submission" date="2020-10" db="EMBL/GenBank/DDBJ databases">
        <authorList>
            <person name="Gilroy R."/>
        </authorList>
    </citation>
    <scope>NUCLEOTIDE SEQUENCE</scope>
    <source>
        <strain evidence="9">CHK180-2868</strain>
    </source>
</reference>
<evidence type="ECO:0000313" key="9">
    <source>
        <dbReference type="EMBL" id="HIR04890.1"/>
    </source>
</evidence>
<feature type="domain" description="EamA" evidence="8">
    <location>
        <begin position="61"/>
        <end position="200"/>
    </location>
</feature>
<accession>A0A9D1D4J3</accession>
<dbReference type="AlphaFoldDB" id="A0A9D1D4J3"/>
<dbReference type="InterPro" id="IPR037185">
    <property type="entry name" value="EmrE-like"/>
</dbReference>
<sequence>MMEKQEKTESERSERERQDMRAERGSNGKEAEQAALEHVRQETLENTEQGTTAHHRTAGTAGIAATVIGGCLWGFSGACGQYLFDVEGVTARWLVPCRLLCAGFLMLAYFIFKEKKQAFRIWKKRHDGADVVIYGVLGLMLCQFTYFYTIELSNAGTATVIQYLAPVIIMVLMCMLEKRTPKAMELISLVLAVFGVFLIATHGNIRQMALSKEALVTGLISACTVVLYNVQPRRLLAYYPSPYLLAWGMAVGGLVLAAVFRPWEYQYTMSPSLIGAFLAIVILGTVVAFSLYMHGVKLIGPAKASLYACVEPIAATLLSALWLHEPFAPIDFLGFAMIIATILILGYSDLKKTEKAGEAEGSRG</sequence>
<gene>
    <name evidence="9" type="ORF">IAB28_02865</name>
</gene>
<dbReference type="GO" id="GO:0016020">
    <property type="term" value="C:membrane"/>
    <property type="evidence" value="ECO:0007669"/>
    <property type="project" value="UniProtKB-SubCell"/>
</dbReference>
<evidence type="ECO:0000256" key="4">
    <source>
        <dbReference type="ARBA" id="ARBA00022989"/>
    </source>
</evidence>
<comment type="similarity">
    <text evidence="2">Belongs to the EamA transporter family.</text>
</comment>
<proteinExistence type="inferred from homology"/>
<dbReference type="PANTHER" id="PTHR32322">
    <property type="entry name" value="INNER MEMBRANE TRANSPORTER"/>
    <property type="match status" value="1"/>
</dbReference>
<evidence type="ECO:0000313" key="10">
    <source>
        <dbReference type="Proteomes" id="UP000824250"/>
    </source>
</evidence>
<evidence type="ECO:0000256" key="6">
    <source>
        <dbReference type="SAM" id="MobiDB-lite"/>
    </source>
</evidence>
<feature type="transmembrane region" description="Helical" evidence="7">
    <location>
        <begin position="155"/>
        <end position="176"/>
    </location>
</feature>
<dbReference type="InterPro" id="IPR000620">
    <property type="entry name" value="EamA_dom"/>
</dbReference>
<feature type="transmembrane region" description="Helical" evidence="7">
    <location>
        <begin position="214"/>
        <end position="230"/>
    </location>
</feature>
<name>A0A9D1D4J3_9FIRM</name>
<evidence type="ECO:0000256" key="1">
    <source>
        <dbReference type="ARBA" id="ARBA00004141"/>
    </source>
</evidence>
<feature type="transmembrane region" description="Helical" evidence="7">
    <location>
        <begin position="272"/>
        <end position="292"/>
    </location>
</feature>
<evidence type="ECO:0000259" key="8">
    <source>
        <dbReference type="Pfam" id="PF00892"/>
    </source>
</evidence>
<protein>
    <submittedName>
        <fullName evidence="9">EamA family transporter</fullName>
    </submittedName>
</protein>
<feature type="transmembrane region" description="Helical" evidence="7">
    <location>
        <begin position="183"/>
        <end position="202"/>
    </location>
</feature>
<dbReference type="SUPFAM" id="SSF103481">
    <property type="entry name" value="Multidrug resistance efflux transporter EmrE"/>
    <property type="match status" value="2"/>
</dbReference>
<keyword evidence="4 7" id="KW-1133">Transmembrane helix</keyword>
<dbReference type="InterPro" id="IPR050638">
    <property type="entry name" value="AA-Vitamin_Transporters"/>
</dbReference>
<feature type="transmembrane region" description="Helical" evidence="7">
    <location>
        <begin position="304"/>
        <end position="323"/>
    </location>
</feature>
<feature type="transmembrane region" description="Helical" evidence="7">
    <location>
        <begin position="242"/>
        <end position="260"/>
    </location>
</feature>